<accession>A0A914DAR6</accession>
<dbReference type="WBParaSite" id="ACRNAN_scaffold21492.g7549.t1">
    <property type="protein sequence ID" value="ACRNAN_scaffold21492.g7549.t1"/>
    <property type="gene ID" value="ACRNAN_scaffold21492.g7549"/>
</dbReference>
<dbReference type="AlphaFoldDB" id="A0A914DAR6"/>
<organism evidence="1 2">
    <name type="scientific">Acrobeloides nanus</name>
    <dbReference type="NCBI Taxonomy" id="290746"/>
    <lineage>
        <taxon>Eukaryota</taxon>
        <taxon>Metazoa</taxon>
        <taxon>Ecdysozoa</taxon>
        <taxon>Nematoda</taxon>
        <taxon>Chromadorea</taxon>
        <taxon>Rhabditida</taxon>
        <taxon>Tylenchina</taxon>
        <taxon>Cephalobomorpha</taxon>
        <taxon>Cephaloboidea</taxon>
        <taxon>Cephalobidae</taxon>
        <taxon>Acrobeloides</taxon>
    </lineage>
</organism>
<reference evidence="2" key="1">
    <citation type="submission" date="2022-11" db="UniProtKB">
        <authorList>
            <consortium name="WormBaseParasite"/>
        </authorList>
    </citation>
    <scope>IDENTIFICATION</scope>
</reference>
<keyword evidence="1" id="KW-1185">Reference proteome</keyword>
<dbReference type="Proteomes" id="UP000887540">
    <property type="component" value="Unplaced"/>
</dbReference>
<protein>
    <submittedName>
        <fullName evidence="2">Uncharacterized protein</fullName>
    </submittedName>
</protein>
<proteinExistence type="predicted"/>
<evidence type="ECO:0000313" key="1">
    <source>
        <dbReference type="Proteomes" id="UP000887540"/>
    </source>
</evidence>
<name>A0A914DAR6_9BILA</name>
<sequence length="47" mass="5454">MAIRCVSVKIGNVVRQIWTVRLRISVSRYTKSVVRQHNQFVLNLNGL</sequence>
<evidence type="ECO:0000313" key="2">
    <source>
        <dbReference type="WBParaSite" id="ACRNAN_scaffold21492.g7549.t1"/>
    </source>
</evidence>